<evidence type="ECO:0000313" key="1">
    <source>
        <dbReference type="EMBL" id="KXK63374.1"/>
    </source>
</evidence>
<dbReference type="EMBL" id="LRQV01000006">
    <property type="protein sequence ID" value="KXK63374.1"/>
    <property type="molecule type" value="Genomic_DNA"/>
</dbReference>
<name>A0A136PYL7_9ACTN</name>
<gene>
    <name evidence="1" type="ORF">AWW66_03410</name>
</gene>
<accession>A0A136PYL7</accession>
<organism evidence="1 2">
    <name type="scientific">Micromonospora rosaria</name>
    <dbReference type="NCBI Taxonomy" id="47874"/>
    <lineage>
        <taxon>Bacteria</taxon>
        <taxon>Bacillati</taxon>
        <taxon>Actinomycetota</taxon>
        <taxon>Actinomycetes</taxon>
        <taxon>Micromonosporales</taxon>
        <taxon>Micromonosporaceae</taxon>
        <taxon>Micromonospora</taxon>
    </lineage>
</organism>
<protein>
    <submittedName>
        <fullName evidence="1">Uncharacterized protein</fullName>
    </submittedName>
</protein>
<proteinExistence type="predicted"/>
<keyword evidence="2" id="KW-1185">Reference proteome</keyword>
<dbReference type="Proteomes" id="UP000070620">
    <property type="component" value="Unassembled WGS sequence"/>
</dbReference>
<sequence length="84" mass="9523">MAATPHSARAYIAVDPVQDWEESLEILGVYGSLAAAQTAVRLLRARPGNRYEWSPKRTTEVQEWAGDEHRATWTYHPVTGWREG</sequence>
<dbReference type="OrthoDB" id="3392292at2"/>
<evidence type="ECO:0000313" key="2">
    <source>
        <dbReference type="Proteomes" id="UP000070620"/>
    </source>
</evidence>
<dbReference type="RefSeq" id="WP_067359825.1">
    <property type="nucleotide sequence ID" value="NZ_JBIUBN010000003.1"/>
</dbReference>
<dbReference type="AlphaFoldDB" id="A0A136PYL7"/>
<comment type="caution">
    <text evidence="1">The sequence shown here is derived from an EMBL/GenBank/DDBJ whole genome shotgun (WGS) entry which is preliminary data.</text>
</comment>
<reference evidence="1 2" key="1">
    <citation type="submission" date="2016-01" db="EMBL/GenBank/DDBJ databases">
        <title>Whole genome sequence and analysis of Micromonospora rosaria DSM 803, which can produce antibacterial substance rosamicin.</title>
        <authorList>
            <person name="Yang H."/>
            <person name="He X."/>
            <person name="Zhu D."/>
        </authorList>
    </citation>
    <scope>NUCLEOTIDE SEQUENCE [LARGE SCALE GENOMIC DNA]</scope>
    <source>
        <strain evidence="1 2">DSM 803</strain>
    </source>
</reference>